<proteinExistence type="predicted"/>
<protein>
    <recommendedName>
        <fullName evidence="5">AB hydrolase-1 domain-containing protein</fullName>
    </recommendedName>
</protein>
<feature type="domain" description="Peptidase S33 tripeptidyl aminopeptidase-like C-terminal" evidence="2">
    <location>
        <begin position="212"/>
        <end position="291"/>
    </location>
</feature>
<dbReference type="InterPro" id="IPR000073">
    <property type="entry name" value="AB_hydrolase_1"/>
</dbReference>
<evidence type="ECO:0000313" key="4">
    <source>
        <dbReference type="Proteomes" id="UP001345691"/>
    </source>
</evidence>
<organism evidence="3 4">
    <name type="scientific">Exophiala sideris</name>
    <dbReference type="NCBI Taxonomy" id="1016849"/>
    <lineage>
        <taxon>Eukaryota</taxon>
        <taxon>Fungi</taxon>
        <taxon>Dikarya</taxon>
        <taxon>Ascomycota</taxon>
        <taxon>Pezizomycotina</taxon>
        <taxon>Eurotiomycetes</taxon>
        <taxon>Chaetothyriomycetidae</taxon>
        <taxon>Chaetothyriales</taxon>
        <taxon>Herpotrichiellaceae</taxon>
        <taxon>Exophiala</taxon>
    </lineage>
</organism>
<dbReference type="Proteomes" id="UP001345691">
    <property type="component" value="Unassembled WGS sequence"/>
</dbReference>
<dbReference type="EMBL" id="JAVRRF010000008">
    <property type="protein sequence ID" value="KAK5062070.1"/>
    <property type="molecule type" value="Genomic_DNA"/>
</dbReference>
<evidence type="ECO:0000259" key="2">
    <source>
        <dbReference type="Pfam" id="PF08386"/>
    </source>
</evidence>
<dbReference type="Pfam" id="PF00561">
    <property type="entry name" value="Abhydrolase_1"/>
    <property type="match status" value="1"/>
</dbReference>
<feature type="domain" description="AB hydrolase-1" evidence="1">
    <location>
        <begin position="59"/>
        <end position="181"/>
    </location>
</feature>
<name>A0ABR0JE13_9EURO</name>
<dbReference type="Gene3D" id="3.40.50.1820">
    <property type="entry name" value="alpha/beta hydrolase"/>
    <property type="match status" value="1"/>
</dbReference>
<dbReference type="Pfam" id="PF08386">
    <property type="entry name" value="Abhydrolase_4"/>
    <property type="match status" value="1"/>
</dbReference>
<gene>
    <name evidence="3" type="ORF">LTR69_004427</name>
</gene>
<dbReference type="InterPro" id="IPR013595">
    <property type="entry name" value="Pept_S33_TAP-like_C"/>
</dbReference>
<accession>A0ABR0JE13</accession>
<sequence>MDVVDNSTLPWNSFPECPGLPDLSTAETHGLLDLPNGVQMWHAIFGVPLKVTLNQQKAPLVFLHGGVSHSGYHGHQIRHFVSRYTIIVYDLRGHGKSPLGPDAKLTYDRLTEDLLGLLNHYSIPKAAFIGWSEGCVVSWSFLSQHPHRVERAFHYSAIDDYRKTDAERVSQIQGVKDYFSRMEHEWQVLNPDAEYGKFIGSYVDMWMREPSWNVDTFSNVPARGEDRKAPIIWVVTADHDDWIPPETHRRFQSYIRNSSFLEMPGTGHMAFMQTPNMYNKVLEAFLEDGTSTKARL</sequence>
<dbReference type="InterPro" id="IPR050266">
    <property type="entry name" value="AB_hydrolase_sf"/>
</dbReference>
<keyword evidence="4" id="KW-1185">Reference proteome</keyword>
<reference evidence="3 4" key="1">
    <citation type="submission" date="2023-08" db="EMBL/GenBank/DDBJ databases">
        <title>Black Yeasts Isolated from many extreme environments.</title>
        <authorList>
            <person name="Coleine C."/>
            <person name="Stajich J.E."/>
            <person name="Selbmann L."/>
        </authorList>
    </citation>
    <scope>NUCLEOTIDE SEQUENCE [LARGE SCALE GENOMIC DNA]</scope>
    <source>
        <strain evidence="3 4">CCFEE 6328</strain>
    </source>
</reference>
<dbReference type="InterPro" id="IPR029058">
    <property type="entry name" value="AB_hydrolase_fold"/>
</dbReference>
<evidence type="ECO:0008006" key="5">
    <source>
        <dbReference type="Google" id="ProtNLM"/>
    </source>
</evidence>
<dbReference type="SUPFAM" id="SSF53474">
    <property type="entry name" value="alpha/beta-Hydrolases"/>
    <property type="match status" value="1"/>
</dbReference>
<evidence type="ECO:0000313" key="3">
    <source>
        <dbReference type="EMBL" id="KAK5062070.1"/>
    </source>
</evidence>
<comment type="caution">
    <text evidence="3">The sequence shown here is derived from an EMBL/GenBank/DDBJ whole genome shotgun (WGS) entry which is preliminary data.</text>
</comment>
<dbReference type="PANTHER" id="PTHR43798">
    <property type="entry name" value="MONOACYLGLYCEROL LIPASE"/>
    <property type="match status" value="1"/>
</dbReference>
<evidence type="ECO:0000259" key="1">
    <source>
        <dbReference type="Pfam" id="PF00561"/>
    </source>
</evidence>